<reference evidence="2" key="1">
    <citation type="journal article" date="2014" name="Proc. Natl. Acad. Sci. U.S.A.">
        <title>Extensive sampling of basidiomycete genomes demonstrates inadequacy of the white-rot/brown-rot paradigm for wood decay fungi.</title>
        <authorList>
            <person name="Riley R."/>
            <person name="Salamov A.A."/>
            <person name="Brown D.W."/>
            <person name="Nagy L.G."/>
            <person name="Floudas D."/>
            <person name="Held B.W."/>
            <person name="Levasseur A."/>
            <person name="Lombard V."/>
            <person name="Morin E."/>
            <person name="Otillar R."/>
            <person name="Lindquist E.A."/>
            <person name="Sun H."/>
            <person name="LaButti K.M."/>
            <person name="Schmutz J."/>
            <person name="Jabbour D."/>
            <person name="Luo H."/>
            <person name="Baker S.E."/>
            <person name="Pisabarro A.G."/>
            <person name="Walton J.D."/>
            <person name="Blanchette R.A."/>
            <person name="Henrissat B."/>
            <person name="Martin F."/>
            <person name="Cullen D."/>
            <person name="Hibbett D.S."/>
            <person name="Grigoriev I.V."/>
        </authorList>
    </citation>
    <scope>NUCLEOTIDE SEQUENCE [LARGE SCALE GENOMIC DNA]</scope>
    <source>
        <strain evidence="2">MUCL 33604</strain>
    </source>
</reference>
<evidence type="ECO:0000313" key="2">
    <source>
        <dbReference type="Proteomes" id="UP000027265"/>
    </source>
</evidence>
<gene>
    <name evidence="1" type="ORF">JAAARDRAFT_39462</name>
</gene>
<name>A0A067PHZ7_9AGAM</name>
<sequence length="423" mass="46645">MVDKCSVTTSPTPSRKKIGRVSNITPAAPASWTSSTTAKSIAPSTLASPDTPLLPACYPHYVPSHGITTVHSHHSLHSPQKSALSSHHLFKRSTSEITLTTKIMPLTTNLNRAKKKRLYSFSSIYSLDGVPQCRPFSFLAKFQNLKVVELRGHSTDVEDQSTTLKALSVLPHLETITDFELSDGPEVVSCPPGFPSLSHISICSGNPTNILAILQCISSPFLESFFSQDLVKGSMKDLLSCASLLVSKFSTTLHQVIFSSDHEYPVETVGIPLFQTLLRGLPNLRTFKLTTATDYTDRTKWPTMTDEQADRMTLAWPNMENLSLQYSLSFQSLKTITAAWPNLTSLTFSTLYIPTPDLQLSLPKPHNTLRKLFVSTFRQSDPAASPDDIARVIHSIFPELEVGFMAGICCEVMRGVVVLQRGY</sequence>
<dbReference type="AlphaFoldDB" id="A0A067PHZ7"/>
<dbReference type="InterPro" id="IPR032675">
    <property type="entry name" value="LRR_dom_sf"/>
</dbReference>
<proteinExistence type="predicted"/>
<organism evidence="1 2">
    <name type="scientific">Jaapia argillacea MUCL 33604</name>
    <dbReference type="NCBI Taxonomy" id="933084"/>
    <lineage>
        <taxon>Eukaryota</taxon>
        <taxon>Fungi</taxon>
        <taxon>Dikarya</taxon>
        <taxon>Basidiomycota</taxon>
        <taxon>Agaricomycotina</taxon>
        <taxon>Agaricomycetes</taxon>
        <taxon>Agaricomycetidae</taxon>
        <taxon>Jaapiales</taxon>
        <taxon>Jaapiaceae</taxon>
        <taxon>Jaapia</taxon>
    </lineage>
</organism>
<dbReference type="InParanoid" id="A0A067PHZ7"/>
<protein>
    <recommendedName>
        <fullName evidence="3">F-box domain-containing protein</fullName>
    </recommendedName>
</protein>
<dbReference type="HOGENOM" id="CLU_649837_0_0_1"/>
<dbReference type="Proteomes" id="UP000027265">
    <property type="component" value="Unassembled WGS sequence"/>
</dbReference>
<dbReference type="EMBL" id="KL197734">
    <property type="protein sequence ID" value="KDQ53430.1"/>
    <property type="molecule type" value="Genomic_DNA"/>
</dbReference>
<feature type="non-terminal residue" evidence="1">
    <location>
        <position position="423"/>
    </location>
</feature>
<keyword evidence="2" id="KW-1185">Reference proteome</keyword>
<evidence type="ECO:0008006" key="3">
    <source>
        <dbReference type="Google" id="ProtNLM"/>
    </source>
</evidence>
<accession>A0A067PHZ7</accession>
<dbReference type="Gene3D" id="3.80.10.10">
    <property type="entry name" value="Ribonuclease Inhibitor"/>
    <property type="match status" value="1"/>
</dbReference>
<evidence type="ECO:0000313" key="1">
    <source>
        <dbReference type="EMBL" id="KDQ53430.1"/>
    </source>
</evidence>